<dbReference type="InterPro" id="IPR003959">
    <property type="entry name" value="ATPase_AAA_core"/>
</dbReference>
<proteinExistence type="predicted"/>
<dbReference type="InterPro" id="IPR054289">
    <property type="entry name" value="DUF7025"/>
</dbReference>
<dbReference type="InterPro" id="IPR003593">
    <property type="entry name" value="AAA+_ATPase"/>
</dbReference>
<dbReference type="Pfam" id="PF22942">
    <property type="entry name" value="DUF7025"/>
    <property type="match status" value="1"/>
</dbReference>
<feature type="region of interest" description="Disordered" evidence="1">
    <location>
        <begin position="1"/>
        <end position="49"/>
    </location>
</feature>
<dbReference type="GO" id="GO:0016887">
    <property type="term" value="F:ATP hydrolysis activity"/>
    <property type="evidence" value="ECO:0007669"/>
    <property type="project" value="InterPro"/>
</dbReference>
<feature type="domain" description="AAA+ ATPase" evidence="2">
    <location>
        <begin position="440"/>
        <end position="565"/>
    </location>
</feature>
<comment type="caution">
    <text evidence="3">The sequence shown here is derived from an EMBL/GenBank/DDBJ whole genome shotgun (WGS) entry which is preliminary data.</text>
</comment>
<dbReference type="PANTHER" id="PTHR46411:SF3">
    <property type="entry name" value="AAA+ ATPASE DOMAIN-CONTAINING PROTEIN"/>
    <property type="match status" value="1"/>
</dbReference>
<organism evidence="3 4">
    <name type="scientific">Colletotrichum plurivorum</name>
    <dbReference type="NCBI Taxonomy" id="2175906"/>
    <lineage>
        <taxon>Eukaryota</taxon>
        <taxon>Fungi</taxon>
        <taxon>Dikarya</taxon>
        <taxon>Ascomycota</taxon>
        <taxon>Pezizomycotina</taxon>
        <taxon>Sordariomycetes</taxon>
        <taxon>Hypocreomycetidae</taxon>
        <taxon>Glomerellales</taxon>
        <taxon>Glomerellaceae</taxon>
        <taxon>Colletotrichum</taxon>
        <taxon>Colletotrichum orchidearum species complex</taxon>
    </lineage>
</organism>
<gene>
    <name evidence="3" type="ORF">CPLU01_04955</name>
</gene>
<dbReference type="SUPFAM" id="SSF52540">
    <property type="entry name" value="P-loop containing nucleoside triphosphate hydrolases"/>
    <property type="match status" value="1"/>
</dbReference>
<dbReference type="CDD" id="cd19481">
    <property type="entry name" value="RecA-like_protease"/>
    <property type="match status" value="1"/>
</dbReference>
<reference evidence="3" key="1">
    <citation type="journal article" date="2020" name="Phytopathology">
        <title>Genome Sequence Resources of Colletotrichum truncatum, C. plurivorum, C. musicola, and C. sojae: Four Species Pathogenic to Soybean (Glycine max).</title>
        <authorList>
            <person name="Rogerio F."/>
            <person name="Boufleur T.R."/>
            <person name="Ciampi-Guillardi M."/>
            <person name="Sukno S.A."/>
            <person name="Thon M.R."/>
            <person name="Massola Junior N.S."/>
            <person name="Baroncelli R."/>
        </authorList>
    </citation>
    <scope>NUCLEOTIDE SEQUENCE</scope>
    <source>
        <strain evidence="3">LFN00145</strain>
    </source>
</reference>
<accession>A0A8H6KND1</accession>
<dbReference type="Pfam" id="PF00004">
    <property type="entry name" value="AAA"/>
    <property type="match status" value="1"/>
</dbReference>
<evidence type="ECO:0000313" key="4">
    <source>
        <dbReference type="Proteomes" id="UP000654918"/>
    </source>
</evidence>
<evidence type="ECO:0000313" key="3">
    <source>
        <dbReference type="EMBL" id="KAF6834490.1"/>
    </source>
</evidence>
<evidence type="ECO:0000259" key="2">
    <source>
        <dbReference type="SMART" id="SM00382"/>
    </source>
</evidence>
<feature type="compositionally biased region" description="Polar residues" evidence="1">
    <location>
        <begin position="1"/>
        <end position="23"/>
    </location>
</feature>
<sequence length="684" mass="77350">MAVEISQPQESKSFGSIAKTSLTPGDHAFASSNTGLRKNEGGISNEIADDSNKHLEQVVESDMAPEGPMPERQPEPDGLDFVEALEIDDGGGIDCELHVYESRHDTWGEEVKLRVGVKQQFEPPKDRSHAAALVLTRYYDSKKTLSRTSLKIRSPYLRKALRDVVQKYPGIAFDTAGKTTLTGEDLWCLFHYRNELEEYAKLSNDSKLQSHMDLCLQYVDRKFHEEIARYNSTVGTRHANAGLEFRHLWMAFRPGDLLYQKTQEIETLVVFKRMTLQGASKDHEYWQVFVHRVQCNGTSVGYVENTIIVKKYDGFVAFTTLSIFPLRYHQDSETIKERLLERGFAVKFADGEEIIGDASPDVKVDDTMLLICHHEVPAYTLINKQWGWFNVENVQNVAFDDEGFENLVLPSDKKQLISSLIMSRHLDGFSSDDFVQGKGKGVIILLHGPPGVGKTFTAEVMADHARRPLLTANSGQFTGPSVIVERTLASFLRLATRWQALVLVDEADVFMQARDLQDLERNGIVSMLLRTLEYFEGTLFLTTNRVGTIDTAFMSRIHLALSYGPLSEEAKKQLWDTWVTRACRGKRPEWVEEQLLGRLSRLDVSGRDIKNVALLAQGLAKSGQRDMAADDILKGVAAMTQFQEDFKASVTHEGMGKKPAHNGLEAQLQPSDYWMKRLYQWWNS</sequence>
<name>A0A8H6KND1_9PEZI</name>
<protein>
    <submittedName>
        <fullName evidence="3">ATPase</fullName>
    </submittedName>
</protein>
<dbReference type="PANTHER" id="PTHR46411">
    <property type="entry name" value="FAMILY ATPASE, PUTATIVE-RELATED"/>
    <property type="match status" value="1"/>
</dbReference>
<dbReference type="SMART" id="SM00382">
    <property type="entry name" value="AAA"/>
    <property type="match status" value="1"/>
</dbReference>
<dbReference type="InterPro" id="IPR027417">
    <property type="entry name" value="P-loop_NTPase"/>
</dbReference>
<dbReference type="GO" id="GO:0005524">
    <property type="term" value="F:ATP binding"/>
    <property type="evidence" value="ECO:0007669"/>
    <property type="project" value="InterPro"/>
</dbReference>
<dbReference type="Proteomes" id="UP000654918">
    <property type="component" value="Unassembled WGS sequence"/>
</dbReference>
<dbReference type="EMBL" id="WIGO01000048">
    <property type="protein sequence ID" value="KAF6834490.1"/>
    <property type="molecule type" value="Genomic_DNA"/>
</dbReference>
<evidence type="ECO:0000256" key="1">
    <source>
        <dbReference type="SAM" id="MobiDB-lite"/>
    </source>
</evidence>
<dbReference type="AlphaFoldDB" id="A0A8H6KND1"/>
<dbReference type="Gene3D" id="3.40.50.300">
    <property type="entry name" value="P-loop containing nucleotide triphosphate hydrolases"/>
    <property type="match status" value="1"/>
</dbReference>
<keyword evidence="4" id="KW-1185">Reference proteome</keyword>